<evidence type="ECO:0000313" key="4">
    <source>
        <dbReference type="EMBL" id="QMW76866.1"/>
    </source>
</evidence>
<sequence length="161" mass="17391">MSKREFLDVLRETLSEELPQNVVNGHVQYYDQYISGEINKGVSETEATDRLGDPRLIARTILETSGASGSAGQDGHGSQSAYSQSSYGQSSYSQDGMENSGSGFHHVQEKLHKNPTVHLALGILIAVGVIALIISIVSALLPVVLPIVAVLILLSFLRRKM</sequence>
<reference evidence="3 5" key="1">
    <citation type="submission" date="2019-01" db="EMBL/GenBank/DDBJ databases">
        <title>PMF-metabolizing Aryl O-demethylase.</title>
        <authorList>
            <person name="Kim M."/>
        </authorList>
    </citation>
    <scope>NUCLEOTIDE SEQUENCE [LARGE SCALE GENOMIC DNA]</scope>
    <source>
        <strain evidence="3 5">PMF1</strain>
    </source>
</reference>
<proteinExistence type="predicted"/>
<evidence type="ECO:0000313" key="3">
    <source>
        <dbReference type="EMBL" id="QBE95284.1"/>
    </source>
</evidence>
<evidence type="ECO:0000256" key="1">
    <source>
        <dbReference type="SAM" id="MobiDB-lite"/>
    </source>
</evidence>
<dbReference type="Pfam" id="PF22564">
    <property type="entry name" value="HAAS"/>
    <property type="match status" value="1"/>
</dbReference>
<protein>
    <recommendedName>
        <fullName evidence="7">DUF1700 domain-containing protein</fullName>
    </recommendedName>
</protein>
<evidence type="ECO:0000313" key="5">
    <source>
        <dbReference type="Proteomes" id="UP000289794"/>
    </source>
</evidence>
<keyword evidence="2" id="KW-1133">Transmembrane helix</keyword>
<dbReference type="EMBL" id="CP039126">
    <property type="protein sequence ID" value="QMW76866.1"/>
    <property type="molecule type" value="Genomic_DNA"/>
</dbReference>
<feature type="region of interest" description="Disordered" evidence="1">
    <location>
        <begin position="66"/>
        <end position="100"/>
    </location>
</feature>
<reference evidence="4 6" key="2">
    <citation type="submission" date="2019-04" db="EMBL/GenBank/DDBJ databases">
        <authorList>
            <person name="Schori C."/>
            <person name="Ahrens C."/>
        </authorList>
    </citation>
    <scope>NUCLEOTIDE SEQUENCE [LARGE SCALE GENOMIC DNA]</scope>
    <source>
        <strain evidence="4 6">DSM 2950</strain>
    </source>
</reference>
<dbReference type="Proteomes" id="UP000515789">
    <property type="component" value="Chromosome"/>
</dbReference>
<keyword evidence="2" id="KW-0472">Membrane</keyword>
<dbReference type="RefSeq" id="WP_018593047.1">
    <property type="nucleotide sequence ID" value="NZ_AP031416.1"/>
</dbReference>
<dbReference type="Proteomes" id="UP000289794">
    <property type="component" value="Chromosome"/>
</dbReference>
<dbReference type="AlphaFoldDB" id="A0A4P6LSQ9"/>
<evidence type="ECO:0000256" key="2">
    <source>
        <dbReference type="SAM" id="Phobius"/>
    </source>
</evidence>
<gene>
    <name evidence="4" type="ORF">E5259_04200</name>
    <name evidence="3" type="ORF">PMF13cell1_00805</name>
</gene>
<feature type="transmembrane region" description="Helical" evidence="2">
    <location>
        <begin position="116"/>
        <end position="134"/>
    </location>
</feature>
<accession>A0A4P6LSQ9</accession>
<dbReference type="KEGG" id="bpro:PMF13cell1_00805"/>
<dbReference type="EMBL" id="CP035945">
    <property type="protein sequence ID" value="QBE95284.1"/>
    <property type="molecule type" value="Genomic_DNA"/>
</dbReference>
<evidence type="ECO:0000313" key="6">
    <source>
        <dbReference type="Proteomes" id="UP000515789"/>
    </source>
</evidence>
<name>A0A4P6LSQ9_9FIRM</name>
<keyword evidence="2" id="KW-0812">Transmembrane</keyword>
<feature type="compositionally biased region" description="Low complexity" evidence="1">
    <location>
        <begin position="77"/>
        <end position="94"/>
    </location>
</feature>
<evidence type="ECO:0008006" key="7">
    <source>
        <dbReference type="Google" id="ProtNLM"/>
    </source>
</evidence>
<feature type="transmembrane region" description="Helical" evidence="2">
    <location>
        <begin position="140"/>
        <end position="157"/>
    </location>
</feature>
<organism evidence="3 5">
    <name type="scientific">Blautia producta</name>
    <dbReference type="NCBI Taxonomy" id="33035"/>
    <lineage>
        <taxon>Bacteria</taxon>
        <taxon>Bacillati</taxon>
        <taxon>Bacillota</taxon>
        <taxon>Clostridia</taxon>
        <taxon>Lachnospirales</taxon>
        <taxon>Lachnospiraceae</taxon>
        <taxon>Blautia</taxon>
    </lineage>
</organism>
<dbReference type="GeneID" id="75052429"/>